<dbReference type="EMBL" id="CAXDID020000190">
    <property type="protein sequence ID" value="CAL6051883.1"/>
    <property type="molecule type" value="Genomic_DNA"/>
</dbReference>
<name>A0ABP1K238_9EUKA</name>
<proteinExistence type="predicted"/>
<evidence type="ECO:0000313" key="2">
    <source>
        <dbReference type="Proteomes" id="UP001642409"/>
    </source>
</evidence>
<accession>A0ABP1K238</accession>
<comment type="caution">
    <text evidence="1">The sequence shown here is derived from an EMBL/GenBank/DDBJ whole genome shotgun (WGS) entry which is preliminary data.</text>
</comment>
<sequence length="115" mass="13598">MEYLKLHPLISRFVTHIGTLAKFKMQQSYTCNQFLFNFSTNFKVVMLKSSFKYTTEQLDLEYSIYFERSKQIVVLFASFSKFAIWIQSNAKKAIEQFILQSLIVPLLIKTESVYK</sequence>
<organism evidence="1 2">
    <name type="scientific">Hexamita inflata</name>
    <dbReference type="NCBI Taxonomy" id="28002"/>
    <lineage>
        <taxon>Eukaryota</taxon>
        <taxon>Metamonada</taxon>
        <taxon>Diplomonadida</taxon>
        <taxon>Hexamitidae</taxon>
        <taxon>Hexamitinae</taxon>
        <taxon>Hexamita</taxon>
    </lineage>
</organism>
<gene>
    <name evidence="1" type="ORF">HINF_LOCUS44581</name>
</gene>
<keyword evidence="2" id="KW-1185">Reference proteome</keyword>
<dbReference type="Proteomes" id="UP001642409">
    <property type="component" value="Unassembled WGS sequence"/>
</dbReference>
<reference evidence="1 2" key="1">
    <citation type="submission" date="2024-07" db="EMBL/GenBank/DDBJ databases">
        <authorList>
            <person name="Akdeniz Z."/>
        </authorList>
    </citation>
    <scope>NUCLEOTIDE SEQUENCE [LARGE SCALE GENOMIC DNA]</scope>
</reference>
<evidence type="ECO:0000313" key="1">
    <source>
        <dbReference type="EMBL" id="CAL6051883.1"/>
    </source>
</evidence>
<protein>
    <submittedName>
        <fullName evidence="1">Hypothetical_protein</fullName>
    </submittedName>
</protein>